<organism evidence="1 2">
    <name type="scientific">Calocera viscosa (strain TUFC12733)</name>
    <dbReference type="NCBI Taxonomy" id="1330018"/>
    <lineage>
        <taxon>Eukaryota</taxon>
        <taxon>Fungi</taxon>
        <taxon>Dikarya</taxon>
        <taxon>Basidiomycota</taxon>
        <taxon>Agaricomycotina</taxon>
        <taxon>Dacrymycetes</taxon>
        <taxon>Dacrymycetales</taxon>
        <taxon>Dacrymycetaceae</taxon>
        <taxon>Calocera</taxon>
    </lineage>
</organism>
<dbReference type="EMBL" id="KV417342">
    <property type="protein sequence ID" value="KZO90414.1"/>
    <property type="molecule type" value="Genomic_DNA"/>
</dbReference>
<keyword evidence="2" id="KW-1185">Reference proteome</keyword>
<proteinExistence type="predicted"/>
<dbReference type="AlphaFoldDB" id="A0A167GCM7"/>
<name>A0A167GCM7_CALVF</name>
<gene>
    <name evidence="1" type="ORF">CALVIDRAFT_569062</name>
</gene>
<accession>A0A167GCM7</accession>
<reference evidence="1 2" key="1">
    <citation type="journal article" date="2016" name="Mol. Biol. Evol.">
        <title>Comparative Genomics of Early-Diverging Mushroom-Forming Fungi Provides Insights into the Origins of Lignocellulose Decay Capabilities.</title>
        <authorList>
            <person name="Nagy L.G."/>
            <person name="Riley R."/>
            <person name="Tritt A."/>
            <person name="Adam C."/>
            <person name="Daum C."/>
            <person name="Floudas D."/>
            <person name="Sun H."/>
            <person name="Yadav J.S."/>
            <person name="Pangilinan J."/>
            <person name="Larsson K.H."/>
            <person name="Matsuura K."/>
            <person name="Barry K."/>
            <person name="Labutti K."/>
            <person name="Kuo R."/>
            <person name="Ohm R.A."/>
            <person name="Bhattacharya S.S."/>
            <person name="Shirouzu T."/>
            <person name="Yoshinaga Y."/>
            <person name="Martin F.M."/>
            <person name="Grigoriev I.V."/>
            <person name="Hibbett D.S."/>
        </authorList>
    </citation>
    <scope>NUCLEOTIDE SEQUENCE [LARGE SCALE GENOMIC DNA]</scope>
    <source>
        <strain evidence="1 2">TUFC12733</strain>
    </source>
</reference>
<evidence type="ECO:0000313" key="2">
    <source>
        <dbReference type="Proteomes" id="UP000076738"/>
    </source>
</evidence>
<evidence type="ECO:0000313" key="1">
    <source>
        <dbReference type="EMBL" id="KZO90414.1"/>
    </source>
</evidence>
<dbReference type="Proteomes" id="UP000076738">
    <property type="component" value="Unassembled WGS sequence"/>
</dbReference>
<sequence length="121" mass="13965">MSTSTQSFSSSLLLLPAQQRCQRALHILAQLHLAPFNSALASEFAQLNILFGEEERALRDKHEFQYQQLKDLTASSGIDGLPALLRRHTELFLQQEQDLNRLFLQWDQDLIPLEAQLQRYT</sequence>
<protein>
    <submittedName>
        <fullName evidence="1">Uncharacterized protein</fullName>
    </submittedName>
</protein>